<sequence length="508" mass="58467">MKASFKVIVVLLFSLVGLQLCAQDGSNVYGKIIDSKTGKEIAFATVLMKDSKRGVIADENGGFVIPASALSTYEGLEITCIGYKTGYVNMLTLKKNEVNIIKLEVAISALDEVVVKAEKKRLSAKQIVKRAIKEIPKNYSDTAYSYVAYYRDYQKDNADYVNLNEAIVQIHDEGFGTGDRTTTKISLHDYRTNNDFKRTPELLVDYDNRSKKFIPQARIDPSGGNELTILMAHDAIRNYDFPSYSFMYIMKKHFVKHHNFNLTKITQINNENLYVIDFKLKPVISSYYLVTGQLFINRNTFAIHKLEYTLYEKKKKSKEQIFNVKVEYAEQFGHMYLNYISFNNTFKAPDPKDFSIVEATYNPYKESMSITFNHPYKDDNIHKRSNYNIFIDGQKVPVKKVLTDALNNKKLKLLLDFNGEQPPIITDDSVERVSVNISNITNEEGRVLGALSYLKYKQYRELFVQELLSENNSNTLFIDKFKSLKDGNITQSLEKDRYWMNTPLNTSN</sequence>
<name>A0A5D0HI03_9FLAO</name>
<accession>A0A5D0HI03</accession>
<dbReference type="Gene3D" id="2.60.40.1120">
    <property type="entry name" value="Carboxypeptidase-like, regulatory domain"/>
    <property type="match status" value="1"/>
</dbReference>
<feature type="signal peptide" evidence="1">
    <location>
        <begin position="1"/>
        <end position="22"/>
    </location>
</feature>
<protein>
    <submittedName>
        <fullName evidence="2">Carboxypeptidase-like regulatory domain-containing protein</fullName>
    </submittedName>
</protein>
<keyword evidence="1" id="KW-0732">Signal</keyword>
<dbReference type="AlphaFoldDB" id="A0A5D0HI03"/>
<reference evidence="2 3" key="1">
    <citation type="submission" date="2019-08" db="EMBL/GenBank/DDBJ databases">
        <title>Seonamhaeicola sediminis sp. nov., isolated from marine sediment.</title>
        <authorList>
            <person name="Cao W.R."/>
        </authorList>
    </citation>
    <scope>NUCLEOTIDE SEQUENCE [LARGE SCALE GENOMIC DNA]</scope>
    <source>
        <strain evidence="2 3">B011</strain>
    </source>
</reference>
<keyword evidence="2" id="KW-0378">Hydrolase</keyword>
<keyword evidence="3" id="KW-1185">Reference proteome</keyword>
<proteinExistence type="predicted"/>
<evidence type="ECO:0000313" key="3">
    <source>
        <dbReference type="Proteomes" id="UP000323930"/>
    </source>
</evidence>
<dbReference type="GO" id="GO:0004180">
    <property type="term" value="F:carboxypeptidase activity"/>
    <property type="evidence" value="ECO:0007669"/>
    <property type="project" value="UniProtKB-KW"/>
</dbReference>
<keyword evidence="2" id="KW-0645">Protease</keyword>
<dbReference type="EMBL" id="VSDQ01000729">
    <property type="protein sequence ID" value="TYA69899.1"/>
    <property type="molecule type" value="Genomic_DNA"/>
</dbReference>
<dbReference type="Pfam" id="PF13715">
    <property type="entry name" value="CarbopepD_reg_2"/>
    <property type="match status" value="1"/>
</dbReference>
<dbReference type="OrthoDB" id="1201225at2"/>
<dbReference type="SUPFAM" id="SSF49464">
    <property type="entry name" value="Carboxypeptidase regulatory domain-like"/>
    <property type="match status" value="1"/>
</dbReference>
<comment type="caution">
    <text evidence="2">The sequence shown here is derived from an EMBL/GenBank/DDBJ whole genome shotgun (WGS) entry which is preliminary data.</text>
</comment>
<dbReference type="Proteomes" id="UP000323930">
    <property type="component" value="Unassembled WGS sequence"/>
</dbReference>
<gene>
    <name evidence="2" type="ORF">FUA24_21640</name>
</gene>
<evidence type="ECO:0000256" key="1">
    <source>
        <dbReference type="SAM" id="SignalP"/>
    </source>
</evidence>
<dbReference type="InterPro" id="IPR008969">
    <property type="entry name" value="CarboxyPept-like_regulatory"/>
</dbReference>
<feature type="chain" id="PRO_5022999564" evidence="1">
    <location>
        <begin position="23"/>
        <end position="508"/>
    </location>
</feature>
<keyword evidence="2" id="KW-0121">Carboxypeptidase</keyword>
<organism evidence="2 3">
    <name type="scientific">Seonamhaeicola marinus</name>
    <dbReference type="NCBI Taxonomy" id="1912246"/>
    <lineage>
        <taxon>Bacteria</taxon>
        <taxon>Pseudomonadati</taxon>
        <taxon>Bacteroidota</taxon>
        <taxon>Flavobacteriia</taxon>
        <taxon>Flavobacteriales</taxon>
        <taxon>Flavobacteriaceae</taxon>
    </lineage>
</organism>
<evidence type="ECO:0000313" key="2">
    <source>
        <dbReference type="EMBL" id="TYA69899.1"/>
    </source>
</evidence>
<dbReference type="RefSeq" id="WP_148545170.1">
    <property type="nucleotide sequence ID" value="NZ_VSDQ01000729.1"/>
</dbReference>